<protein>
    <submittedName>
        <fullName evidence="1">Uncharacterized protein</fullName>
    </submittedName>
</protein>
<sequence length="44" mass="4603">MVLYDFSRSARITYSEPLGSGAQESPIQAIACLSFLVGVAGPSL</sequence>
<reference evidence="1 2" key="1">
    <citation type="submission" date="2024-01" db="EMBL/GenBank/DDBJ databases">
        <title>Maribacter spp. originated from different algae showed divergent polysaccharides utilization ability.</title>
        <authorList>
            <person name="Wang H."/>
            <person name="Wu Y."/>
        </authorList>
    </citation>
    <scope>NUCLEOTIDE SEQUENCE [LARGE SCALE GENOMIC DNA]</scope>
    <source>
        <strain evidence="1 2">PR1</strain>
    </source>
</reference>
<accession>A0ABU7IZK5</accession>
<name>A0ABU7IZK5_9FLAO</name>
<evidence type="ECO:0000313" key="1">
    <source>
        <dbReference type="EMBL" id="MEE1978353.1"/>
    </source>
</evidence>
<dbReference type="EMBL" id="JAZDDG010000012">
    <property type="protein sequence ID" value="MEE1978353.1"/>
    <property type="molecule type" value="Genomic_DNA"/>
</dbReference>
<proteinExistence type="predicted"/>
<dbReference type="RefSeq" id="WP_272653004.1">
    <property type="nucleotide sequence ID" value="NZ_JAZDDG010000012.1"/>
</dbReference>
<evidence type="ECO:0000313" key="2">
    <source>
        <dbReference type="Proteomes" id="UP001356308"/>
    </source>
</evidence>
<organism evidence="1 2">
    <name type="scientific">Maribacter cobaltidurans</name>
    <dbReference type="NCBI Taxonomy" id="1178778"/>
    <lineage>
        <taxon>Bacteria</taxon>
        <taxon>Pseudomonadati</taxon>
        <taxon>Bacteroidota</taxon>
        <taxon>Flavobacteriia</taxon>
        <taxon>Flavobacteriales</taxon>
        <taxon>Flavobacteriaceae</taxon>
        <taxon>Maribacter</taxon>
    </lineage>
</organism>
<comment type="caution">
    <text evidence="1">The sequence shown here is derived from an EMBL/GenBank/DDBJ whole genome shotgun (WGS) entry which is preliminary data.</text>
</comment>
<keyword evidence="2" id="KW-1185">Reference proteome</keyword>
<gene>
    <name evidence="1" type="ORF">V1I91_19910</name>
</gene>
<dbReference type="Proteomes" id="UP001356308">
    <property type="component" value="Unassembled WGS sequence"/>
</dbReference>